<dbReference type="InterPro" id="IPR041726">
    <property type="entry name" value="ACAD10_11_N"/>
</dbReference>
<reference evidence="3" key="1">
    <citation type="journal article" date="2019" name="Int. J. Syst. Evol. Microbiol.">
        <title>The Global Catalogue of Microorganisms (GCM) 10K type strain sequencing project: providing services to taxonomists for standard genome sequencing and annotation.</title>
        <authorList>
            <consortium name="The Broad Institute Genomics Platform"/>
            <consortium name="The Broad Institute Genome Sequencing Center for Infectious Disease"/>
            <person name="Wu L."/>
            <person name="Ma J."/>
        </authorList>
    </citation>
    <scope>NUCLEOTIDE SEQUENCE [LARGE SCALE GENOMIC DNA]</scope>
    <source>
        <strain evidence="3">NBRC 112502</strain>
    </source>
</reference>
<comment type="caution">
    <text evidence="2">The sequence shown here is derived from an EMBL/GenBank/DDBJ whole genome shotgun (WGS) entry which is preliminary data.</text>
</comment>
<feature type="domain" description="Aminoglycoside phosphotransferase" evidence="1">
    <location>
        <begin position="143"/>
        <end position="389"/>
    </location>
</feature>
<keyword evidence="3" id="KW-1185">Reference proteome</keyword>
<dbReference type="PANTHER" id="PTHR21310:SF57">
    <property type="entry name" value="BLR2944 PROTEIN"/>
    <property type="match status" value="1"/>
</dbReference>
<organism evidence="2 3">
    <name type="scientific">Acidocella aquatica</name>
    <dbReference type="NCBI Taxonomy" id="1922313"/>
    <lineage>
        <taxon>Bacteria</taxon>
        <taxon>Pseudomonadati</taxon>
        <taxon>Pseudomonadota</taxon>
        <taxon>Alphaproteobacteria</taxon>
        <taxon>Acetobacterales</taxon>
        <taxon>Acidocellaceae</taxon>
        <taxon>Acidocella</taxon>
    </lineage>
</organism>
<evidence type="ECO:0000313" key="2">
    <source>
        <dbReference type="EMBL" id="GLR65491.1"/>
    </source>
</evidence>
<dbReference type="PANTHER" id="PTHR21310">
    <property type="entry name" value="AMINOGLYCOSIDE PHOSPHOTRANSFERASE-RELATED-RELATED"/>
    <property type="match status" value="1"/>
</dbReference>
<protein>
    <recommendedName>
        <fullName evidence="1">Aminoglycoside phosphotransferase domain-containing protein</fullName>
    </recommendedName>
</protein>
<dbReference type="Gene3D" id="3.30.200.20">
    <property type="entry name" value="Phosphorylase Kinase, domain 1"/>
    <property type="match status" value="1"/>
</dbReference>
<evidence type="ECO:0000259" key="1">
    <source>
        <dbReference type="Pfam" id="PF01636"/>
    </source>
</evidence>
<dbReference type="InterPro" id="IPR002575">
    <property type="entry name" value="Aminoglycoside_PTrfase"/>
</dbReference>
<dbReference type="Pfam" id="PF01636">
    <property type="entry name" value="APH"/>
    <property type="match status" value="1"/>
</dbReference>
<evidence type="ECO:0000313" key="3">
    <source>
        <dbReference type="Proteomes" id="UP001156641"/>
    </source>
</evidence>
<proteinExistence type="predicted"/>
<dbReference type="InterPro" id="IPR011009">
    <property type="entry name" value="Kinase-like_dom_sf"/>
</dbReference>
<dbReference type="EMBL" id="BSOS01000005">
    <property type="protein sequence ID" value="GLR65491.1"/>
    <property type="molecule type" value="Genomic_DNA"/>
</dbReference>
<dbReference type="Proteomes" id="UP001156641">
    <property type="component" value="Unassembled WGS sequence"/>
</dbReference>
<accession>A0ABQ6A3N6</accession>
<dbReference type="SUPFAM" id="SSF56112">
    <property type="entry name" value="Protein kinase-like (PK-like)"/>
    <property type="match status" value="1"/>
</dbReference>
<gene>
    <name evidence="2" type="ORF">GCM10010909_01690</name>
</gene>
<name>A0ABQ6A3N6_9PROT</name>
<dbReference type="InterPro" id="IPR051678">
    <property type="entry name" value="AGP_Transferase"/>
</dbReference>
<sequence>MQARQSGDTTALRAQFAGLEAAVEAAAPHLGTHAAPELHAVRALIATADEETGLGALEALWREALAATEALVAALNSAPVSPATRQQATRIFSAWEAGDLTRQMDAPVHKTEGATKEVDITAETLTAYLRDRFNEPTLEVTSLTPLAGGFGKQTTIFATKGQALSGEFVMRRDLGENAGLDNDCHLIVREYPVIRAAFERGFPAPDALWLDTEHRLLPGGDFIIMRKSEGVIGGNFFGASTEIPAGLADALADEMAKLHNLEPLRELGNLTDSIQTDLWDMDLTACITRYIANWYSFYLAESHMPSPAITAIYGWLLENVPHRTGKPSLLHGDIGFHNFLFHEGKMSCLLDWEFAHLGDPAEELGYVKVTVGASLDWERFMARYHAAGGREVDAKTLHYFQIWAFMRNATAANIFASRFNDGLVNDLKLTVLPYLHIPNFIRGAQALIDTYPA</sequence>
<dbReference type="CDD" id="cd05154">
    <property type="entry name" value="ACAD10_11_N-like"/>
    <property type="match status" value="1"/>
</dbReference>
<dbReference type="Gene3D" id="3.90.1200.10">
    <property type="match status" value="1"/>
</dbReference>